<dbReference type="PROSITE" id="PS51257">
    <property type="entry name" value="PROKAR_LIPOPROTEIN"/>
    <property type="match status" value="1"/>
</dbReference>
<dbReference type="OrthoDB" id="4180700at2"/>
<evidence type="ECO:0008006" key="5">
    <source>
        <dbReference type="Google" id="ProtNLM"/>
    </source>
</evidence>
<organism evidence="3 4">
    <name type="scientific">Streptomyces katrae</name>
    <dbReference type="NCBI Taxonomy" id="68223"/>
    <lineage>
        <taxon>Bacteria</taxon>
        <taxon>Bacillati</taxon>
        <taxon>Actinomycetota</taxon>
        <taxon>Actinomycetes</taxon>
        <taxon>Kitasatosporales</taxon>
        <taxon>Streptomycetaceae</taxon>
        <taxon>Streptomyces</taxon>
    </lineage>
</organism>
<proteinExistence type="predicted"/>
<dbReference type="AlphaFoldDB" id="A0A0F4K019"/>
<dbReference type="Proteomes" id="UP000033551">
    <property type="component" value="Unassembled WGS sequence"/>
</dbReference>
<evidence type="ECO:0000313" key="4">
    <source>
        <dbReference type="Proteomes" id="UP000033551"/>
    </source>
</evidence>
<reference evidence="3 4" key="1">
    <citation type="submission" date="2015-02" db="EMBL/GenBank/DDBJ databases">
        <authorList>
            <person name="Ju K.-S."/>
            <person name="Doroghazi J.R."/>
            <person name="Metcalf W."/>
        </authorList>
    </citation>
    <scope>NUCLEOTIDE SEQUENCE [LARGE SCALE GENOMIC DNA]</scope>
    <source>
        <strain evidence="3 4">NRRL ISP-5550</strain>
    </source>
</reference>
<feature type="chain" id="PRO_5039564441" description="Lipoprotein" evidence="2">
    <location>
        <begin position="24"/>
        <end position="266"/>
    </location>
</feature>
<name>A0A0F4K019_9ACTN</name>
<keyword evidence="4" id="KW-1185">Reference proteome</keyword>
<evidence type="ECO:0000256" key="2">
    <source>
        <dbReference type="SAM" id="SignalP"/>
    </source>
</evidence>
<feature type="region of interest" description="Disordered" evidence="1">
    <location>
        <begin position="41"/>
        <end position="72"/>
    </location>
</feature>
<evidence type="ECO:0000256" key="1">
    <source>
        <dbReference type="SAM" id="MobiDB-lite"/>
    </source>
</evidence>
<keyword evidence="2" id="KW-0732">Signal</keyword>
<feature type="signal peptide" evidence="2">
    <location>
        <begin position="1"/>
        <end position="23"/>
    </location>
</feature>
<dbReference type="EMBL" id="JZWV01000003">
    <property type="protein sequence ID" value="KJY39967.1"/>
    <property type="molecule type" value="Genomic_DNA"/>
</dbReference>
<gene>
    <name evidence="3" type="ORF">VR44_00460</name>
</gene>
<dbReference type="RefSeq" id="WP_045945301.1">
    <property type="nucleotide sequence ID" value="NZ_JZWV01000003.1"/>
</dbReference>
<accession>A0A0F4K019</accession>
<evidence type="ECO:0000313" key="3">
    <source>
        <dbReference type="EMBL" id="KJY39967.1"/>
    </source>
</evidence>
<sequence>MRAGRARRAAAGAVSGLALAVLATGCGAGRPTVIVVEEGGPAAELPVSDPADGPARKGRQAGPAQKGRPQEAPERLLVAQGDLLDHKVTPEAHDSAPAGVDRPECRDLARAVEGFLPAGRTGWARASVVAVASALPDDASEGQKRAAALDAASSTVTVVTLGSYAAEAAHGHFAEVQAAGRACEGGYAATVNGETFTVTRVVPHAAYGGDEALAYTVEAERDGEPYQTELMVVRKGGTLVNFHASRLSGEAQLAAPAIEAQVRKLG</sequence>
<dbReference type="PATRIC" id="fig|68223.7.peg.91"/>
<protein>
    <recommendedName>
        <fullName evidence="5">Lipoprotein</fullName>
    </recommendedName>
</protein>
<comment type="caution">
    <text evidence="3">The sequence shown here is derived from an EMBL/GenBank/DDBJ whole genome shotgun (WGS) entry which is preliminary data.</text>
</comment>
<dbReference type="STRING" id="68223.GCA_002028425_04288"/>